<proteinExistence type="predicted"/>
<feature type="domain" description="INO80 complex subunit 3 N-terminal" evidence="3">
    <location>
        <begin position="99"/>
        <end position="161"/>
    </location>
</feature>
<dbReference type="GeneID" id="80881071"/>
<dbReference type="Proteomes" id="UP001217417">
    <property type="component" value="Unassembled WGS sequence"/>
</dbReference>
<feature type="region of interest" description="Disordered" evidence="2">
    <location>
        <begin position="201"/>
        <end position="252"/>
    </location>
</feature>
<evidence type="ECO:0000313" key="4">
    <source>
        <dbReference type="EMBL" id="KAJ8101932.1"/>
    </source>
</evidence>
<protein>
    <submittedName>
        <fullName evidence="4">IEC3 subunit of the Ino80 complex, chromatin re-modelling-domain-containing protein</fullName>
    </submittedName>
</protein>
<dbReference type="EMBL" id="JARPMG010000003">
    <property type="protein sequence ID" value="KAJ8101932.1"/>
    <property type="molecule type" value="Genomic_DNA"/>
</dbReference>
<evidence type="ECO:0000313" key="5">
    <source>
        <dbReference type="Proteomes" id="UP001217417"/>
    </source>
</evidence>
<feature type="compositionally biased region" description="Basic and acidic residues" evidence="2">
    <location>
        <begin position="202"/>
        <end position="218"/>
    </location>
</feature>
<comment type="caution">
    <text evidence="4">The sequence shown here is derived from an EMBL/GenBank/DDBJ whole genome shotgun (WGS) entry which is preliminary data.</text>
</comment>
<gene>
    <name evidence="4" type="ORF">POJ06DRAFT_236580</name>
</gene>
<name>A0AAD7VTB8_9ASCO</name>
<accession>A0AAD7VTB8</accession>
<feature type="compositionally biased region" description="Low complexity" evidence="2">
    <location>
        <begin position="41"/>
        <end position="50"/>
    </location>
</feature>
<sequence>MSEPQQPQSFFASTLASPASSTPPPAGDRSPESFSTKHRAPPAVAADWPAVSDKWNVSPESVRPNQPSLAAAIRGTASPVPSGLSAVVAGSSVARQPYKSFRKKYRKLRLRFDTVMRENEELEGKDFAAKRTIRRLNAENARLLDMLIDLSESPHINKQFQVGGLGIEDVDEEKERQAKVLKWIVDADACSVMENGEATAEVAKDGGGDNPSENKETSGKQNGSNNGHANGTTESGVDRTRLQRPSTPQYLKDEILLLQDDYDSDF</sequence>
<dbReference type="GO" id="GO:0006338">
    <property type="term" value="P:chromatin remodeling"/>
    <property type="evidence" value="ECO:0007669"/>
    <property type="project" value="InterPro"/>
</dbReference>
<dbReference type="RefSeq" id="XP_056045382.1">
    <property type="nucleotide sequence ID" value="XM_056185905.1"/>
</dbReference>
<feature type="compositionally biased region" description="Polar residues" evidence="2">
    <location>
        <begin position="1"/>
        <end position="11"/>
    </location>
</feature>
<dbReference type="GO" id="GO:0031011">
    <property type="term" value="C:Ino80 complex"/>
    <property type="evidence" value="ECO:0007669"/>
    <property type="project" value="InterPro"/>
</dbReference>
<dbReference type="AlphaFoldDB" id="A0AAD7VTB8"/>
<evidence type="ECO:0000256" key="2">
    <source>
        <dbReference type="SAM" id="MobiDB-lite"/>
    </source>
</evidence>
<organism evidence="4 5">
    <name type="scientific">Lipomyces tetrasporus</name>
    <dbReference type="NCBI Taxonomy" id="54092"/>
    <lineage>
        <taxon>Eukaryota</taxon>
        <taxon>Fungi</taxon>
        <taxon>Dikarya</taxon>
        <taxon>Ascomycota</taxon>
        <taxon>Saccharomycotina</taxon>
        <taxon>Lipomycetes</taxon>
        <taxon>Lipomycetales</taxon>
        <taxon>Lipomycetaceae</taxon>
        <taxon>Lipomyces</taxon>
    </lineage>
</organism>
<evidence type="ECO:0000256" key="1">
    <source>
        <dbReference type="SAM" id="Coils"/>
    </source>
</evidence>
<evidence type="ECO:0000259" key="3">
    <source>
        <dbReference type="Pfam" id="PF14612"/>
    </source>
</evidence>
<feature type="coiled-coil region" evidence="1">
    <location>
        <begin position="105"/>
        <end position="153"/>
    </location>
</feature>
<reference evidence="4" key="1">
    <citation type="submission" date="2023-03" db="EMBL/GenBank/DDBJ databases">
        <title>Near-Complete genome sequence of Lipomyces tetrasporous NRRL Y-64009, an oleaginous yeast capable of growing on lignocellulosic hydrolysates.</title>
        <authorList>
            <consortium name="Lawrence Berkeley National Laboratory"/>
            <person name="Jagtap S.S."/>
            <person name="Liu J.-J."/>
            <person name="Walukiewicz H.E."/>
            <person name="Pangilinan J."/>
            <person name="Lipzen A."/>
            <person name="Ahrendt S."/>
            <person name="Koriabine M."/>
            <person name="Cobaugh K."/>
            <person name="Salamov A."/>
            <person name="Yoshinaga Y."/>
            <person name="Ng V."/>
            <person name="Daum C."/>
            <person name="Grigoriev I.V."/>
            <person name="Slininger P.J."/>
            <person name="Dien B.S."/>
            <person name="Jin Y.-S."/>
            <person name="Rao C.V."/>
        </authorList>
    </citation>
    <scope>NUCLEOTIDE SEQUENCE</scope>
    <source>
        <strain evidence="4">NRRL Y-64009</strain>
    </source>
</reference>
<dbReference type="InterPro" id="IPR032742">
    <property type="entry name" value="Iec3_N"/>
</dbReference>
<feature type="compositionally biased region" description="Polar residues" evidence="2">
    <location>
        <begin position="219"/>
        <end position="235"/>
    </location>
</feature>
<keyword evidence="1" id="KW-0175">Coiled coil</keyword>
<keyword evidence="5" id="KW-1185">Reference proteome</keyword>
<dbReference type="Pfam" id="PF14612">
    <property type="entry name" value="Ino80_Iec3"/>
    <property type="match status" value="1"/>
</dbReference>
<feature type="region of interest" description="Disordered" evidence="2">
    <location>
        <begin position="1"/>
        <end position="50"/>
    </location>
</feature>